<evidence type="ECO:0000256" key="2">
    <source>
        <dbReference type="SAM" id="SignalP"/>
    </source>
</evidence>
<feature type="region of interest" description="Disordered" evidence="1">
    <location>
        <begin position="336"/>
        <end position="359"/>
    </location>
</feature>
<keyword evidence="2" id="KW-0732">Signal</keyword>
<gene>
    <name evidence="4" type="ORF">DCF25_04440</name>
</gene>
<dbReference type="CDD" id="cd00118">
    <property type="entry name" value="LysM"/>
    <property type="match status" value="2"/>
</dbReference>
<sequence length="530" mass="54764">MLGLALSVGASGALIPSPEAAAAVNAPTATATTEAFSSTTQVATASGDTAAQQIVGYHTVTAGESLWQIAQQHRVGLQDLKAANAFAPETSIRVGQVLKVPASGTATSATTELLQTEPVKIASAEVNAVLDTAVQPLETARSIANRNAVLEMTVTPTPVVKVADASVETAQGESAEAKAPVVTAYAPTPANSNYRVRSGDTLRSIASSLGTTPEAIIRANSLIDPNVIFVGSTLVVPAESTHVLEEISAAGPEEALSVGGENLTEQNLLGSIKDKESRDPYVANLLAEVQKIRDQSVEVSEAASVEIEADAAVSEESQLLAIADSSDRIATLNVASRGPSAPEAESSMASNQTANRAEASSDLLAAAPISPDAYIPAQRSSGQVVSPDMPILPSADEYLPDAPDYFDGFIWPTQGTVTSGYGWRWGRMHRGVDVAGPVGTPVVAAATGIIEQAGWNSGGYGNMVEIRHPDGSLTRYAHNNSLNVSSGQNVKQGQQIAEMGSTGYSTGPHLHFELHQGGSAVNPVAYLPSR</sequence>
<dbReference type="InterPro" id="IPR016047">
    <property type="entry name" value="M23ase_b-sheet_dom"/>
</dbReference>
<organism evidence="4 5">
    <name type="scientific">Leptolyngbya foveolarum</name>
    <dbReference type="NCBI Taxonomy" id="47253"/>
    <lineage>
        <taxon>Bacteria</taxon>
        <taxon>Bacillati</taxon>
        <taxon>Cyanobacteriota</taxon>
        <taxon>Cyanophyceae</taxon>
        <taxon>Leptolyngbyales</taxon>
        <taxon>Leptolyngbyaceae</taxon>
        <taxon>Leptolyngbya group</taxon>
        <taxon>Leptolyngbya</taxon>
    </lineage>
</organism>
<evidence type="ECO:0000256" key="1">
    <source>
        <dbReference type="SAM" id="MobiDB-lite"/>
    </source>
</evidence>
<dbReference type="AlphaFoldDB" id="A0A2W4URA7"/>
<dbReference type="Gene3D" id="2.70.70.10">
    <property type="entry name" value="Glucose Permease (Domain IIA)"/>
    <property type="match status" value="1"/>
</dbReference>
<feature type="chain" id="PRO_5015994927" description="LysM domain-containing protein" evidence="2">
    <location>
        <begin position="23"/>
        <end position="530"/>
    </location>
</feature>
<dbReference type="CDD" id="cd12797">
    <property type="entry name" value="M23_peptidase"/>
    <property type="match status" value="1"/>
</dbReference>
<feature type="signal peptide" evidence="2">
    <location>
        <begin position="1"/>
        <end position="22"/>
    </location>
</feature>
<protein>
    <recommendedName>
        <fullName evidence="3">LysM domain-containing protein</fullName>
    </recommendedName>
</protein>
<dbReference type="InterPro" id="IPR036779">
    <property type="entry name" value="LysM_dom_sf"/>
</dbReference>
<dbReference type="PROSITE" id="PS51782">
    <property type="entry name" value="LYSM"/>
    <property type="match status" value="2"/>
</dbReference>
<dbReference type="InterPro" id="IPR050570">
    <property type="entry name" value="Cell_wall_metabolism_enzyme"/>
</dbReference>
<dbReference type="SUPFAM" id="SSF51261">
    <property type="entry name" value="Duplicated hybrid motif"/>
    <property type="match status" value="1"/>
</dbReference>
<dbReference type="Gene3D" id="3.10.350.10">
    <property type="entry name" value="LysM domain"/>
    <property type="match status" value="2"/>
</dbReference>
<reference evidence="4 5" key="2">
    <citation type="submission" date="2018-06" db="EMBL/GenBank/DDBJ databases">
        <title>Metagenomic assembly of (sub)arctic Cyanobacteria and their associated microbiome from non-axenic cultures.</title>
        <authorList>
            <person name="Baurain D."/>
        </authorList>
    </citation>
    <scope>NUCLEOTIDE SEQUENCE [LARGE SCALE GENOMIC DNA]</scope>
    <source>
        <strain evidence="4">ULC129bin1</strain>
    </source>
</reference>
<evidence type="ECO:0000313" key="4">
    <source>
        <dbReference type="EMBL" id="PZO21800.1"/>
    </source>
</evidence>
<dbReference type="SUPFAM" id="SSF54106">
    <property type="entry name" value="LysM domain"/>
    <property type="match status" value="2"/>
</dbReference>
<feature type="domain" description="LysM" evidence="3">
    <location>
        <begin position="56"/>
        <end position="100"/>
    </location>
</feature>
<accession>A0A2W4URA7</accession>
<evidence type="ECO:0000259" key="3">
    <source>
        <dbReference type="PROSITE" id="PS51782"/>
    </source>
</evidence>
<dbReference type="Proteomes" id="UP000249354">
    <property type="component" value="Unassembled WGS sequence"/>
</dbReference>
<feature type="compositionally biased region" description="Low complexity" evidence="1">
    <location>
        <begin position="339"/>
        <end position="350"/>
    </location>
</feature>
<dbReference type="PANTHER" id="PTHR21666">
    <property type="entry name" value="PEPTIDASE-RELATED"/>
    <property type="match status" value="1"/>
</dbReference>
<dbReference type="PANTHER" id="PTHR21666:SF270">
    <property type="entry name" value="MUREIN HYDROLASE ACTIVATOR ENVC"/>
    <property type="match status" value="1"/>
</dbReference>
<dbReference type="EMBL" id="QBMC01000017">
    <property type="protein sequence ID" value="PZO21800.1"/>
    <property type="molecule type" value="Genomic_DNA"/>
</dbReference>
<feature type="domain" description="LysM" evidence="3">
    <location>
        <begin position="192"/>
        <end position="236"/>
    </location>
</feature>
<reference evidence="5" key="1">
    <citation type="submission" date="2018-04" db="EMBL/GenBank/DDBJ databases">
        <authorList>
            <person name="Cornet L."/>
        </authorList>
    </citation>
    <scope>NUCLEOTIDE SEQUENCE [LARGE SCALE GENOMIC DNA]</scope>
</reference>
<dbReference type="InterPro" id="IPR011055">
    <property type="entry name" value="Dup_hybrid_motif"/>
</dbReference>
<evidence type="ECO:0000313" key="5">
    <source>
        <dbReference type="Proteomes" id="UP000249354"/>
    </source>
</evidence>
<dbReference type="InterPro" id="IPR018392">
    <property type="entry name" value="LysM"/>
</dbReference>
<comment type="caution">
    <text evidence="4">The sequence shown here is derived from an EMBL/GenBank/DDBJ whole genome shotgun (WGS) entry which is preliminary data.</text>
</comment>
<name>A0A2W4URA7_9CYAN</name>
<dbReference type="Pfam" id="PF01476">
    <property type="entry name" value="LysM"/>
    <property type="match status" value="2"/>
</dbReference>
<dbReference type="GO" id="GO:0004222">
    <property type="term" value="F:metalloendopeptidase activity"/>
    <property type="evidence" value="ECO:0007669"/>
    <property type="project" value="TreeGrafter"/>
</dbReference>
<dbReference type="Pfam" id="PF01551">
    <property type="entry name" value="Peptidase_M23"/>
    <property type="match status" value="1"/>
</dbReference>
<proteinExistence type="predicted"/>
<dbReference type="SMART" id="SM00257">
    <property type="entry name" value="LysM"/>
    <property type="match status" value="2"/>
</dbReference>